<dbReference type="GeneID" id="26630750"/>
<evidence type="ECO:0000256" key="1">
    <source>
        <dbReference type="SAM" id="Phobius"/>
    </source>
</evidence>
<dbReference type="EMBL" id="KP893289">
    <property type="protein sequence ID" value="AKC04644.1"/>
    <property type="molecule type" value="Genomic_DNA"/>
</dbReference>
<feature type="transmembrane region" description="Helical" evidence="1">
    <location>
        <begin position="6"/>
        <end position="25"/>
    </location>
</feature>
<evidence type="ECO:0000313" key="2">
    <source>
        <dbReference type="EMBL" id="AKC04644.1"/>
    </source>
</evidence>
<dbReference type="Proteomes" id="UP000033301">
    <property type="component" value="Segment"/>
</dbReference>
<organism evidence="2 3">
    <name type="scientific">Staphylococcus phage B166</name>
    <dbReference type="NCBI Taxonomy" id="1636204"/>
    <lineage>
        <taxon>Viruses</taxon>
        <taxon>Duplodnaviria</taxon>
        <taxon>Heunggongvirae</taxon>
        <taxon>Uroviricota</taxon>
        <taxon>Caudoviricetes</taxon>
        <taxon>Azeredovirinae</taxon>
        <taxon>Phietavirus</taxon>
        <taxon>Phietavirus B166</taxon>
    </lineage>
</organism>
<keyword evidence="3" id="KW-1185">Reference proteome</keyword>
<evidence type="ECO:0000313" key="3">
    <source>
        <dbReference type="Proteomes" id="UP000033301"/>
    </source>
</evidence>
<dbReference type="RefSeq" id="YP_009204060.1">
    <property type="nucleotide sequence ID" value="NC_028859.1"/>
</dbReference>
<reference evidence="2 3" key="1">
    <citation type="journal article" date="2015" name="Virus Genes">
        <title>Complete genome analysis of two new bacteriophages isolated from impetigo strains of Staphylococcus aureus.</title>
        <authorList>
            <person name="Botka T."/>
            <person name="Ruzickova V."/>
            <person name="Konecna H."/>
            <person name="Pantucek R."/>
            <person name="Rychlik I."/>
            <person name="Zdrahal Z."/>
            <person name="Petras P."/>
            <person name="Doskar J."/>
        </authorList>
    </citation>
    <scope>NUCLEOTIDE SEQUENCE [LARGE SCALE GENOMIC DNA]</scope>
</reference>
<protein>
    <submittedName>
        <fullName evidence="2">Putative membrane protein</fullName>
    </submittedName>
</protein>
<keyword evidence="1" id="KW-0812">Transmembrane</keyword>
<keyword evidence="1" id="KW-1133">Transmembrane helix</keyword>
<sequence>MSDMLEIFFIGFGVYLFCRIGIIFLKSKKTIHTNLYEMLLIATIFVTSTFADKHQKTHILIAFLVMFFMSKLKQVQGSYEE</sequence>
<proteinExistence type="predicted"/>
<dbReference type="OrthoDB" id="20162at10239"/>
<reference evidence="3" key="2">
    <citation type="submission" date="2015-03" db="EMBL/GenBank/DDBJ databases">
        <title>Complete genome analysis of two new bacteriophages isolated from impetigo strains of Staphylococcus aureus.</title>
        <authorList>
            <person name="Botka T."/>
            <person name="Ruzickova V."/>
            <person name="Konecna H."/>
            <person name="Pantucek R."/>
            <person name="Rychlik I."/>
            <person name="Zdrahal Z."/>
            <person name="Petras P."/>
            <person name="Doskar J."/>
        </authorList>
    </citation>
    <scope>NUCLEOTIDE SEQUENCE [LARGE SCALE GENOMIC DNA]</scope>
</reference>
<accession>A0A0E3XBN8</accession>
<name>A0A0E3XBN8_9CAUD</name>
<dbReference type="KEGG" id="vg:26630750"/>
<keyword evidence="1" id="KW-0472">Membrane</keyword>